<feature type="transmembrane region" description="Helical" evidence="1">
    <location>
        <begin position="7"/>
        <end position="28"/>
    </location>
</feature>
<dbReference type="OrthoDB" id="324900at2"/>
<gene>
    <name evidence="3" type="ORF">SAMN04488029_2130</name>
</gene>
<sequence length="267" mass="29705">MKKKIPLWLRITLILILTVIVLVLSEIIRELFDNALLGTMLSNLIAAFCLFGLVYWFRLKLDKQSIKTIGIDFSYKHSLTGGFIATLVLGIGLLSLLLSGQVSIINTQFNLTSLILSLLSFLFVGFFEELVFRGYIQTNLSQNVGDKWALILSSFLFAFLHSLNPDISLLALFNIFLVGILLGKLYQISDNLWLVISLHTLWNFLQGPVFGFAVSGNDSYSLLTLKEVGAEYLTGGQFGFEGSLSCTFITVTTIALITTKRARTLLT</sequence>
<feature type="transmembrane region" description="Helical" evidence="1">
    <location>
        <begin position="235"/>
        <end position="257"/>
    </location>
</feature>
<evidence type="ECO:0000259" key="2">
    <source>
        <dbReference type="Pfam" id="PF02517"/>
    </source>
</evidence>
<name>A0A1W2GDD9_REIFA</name>
<dbReference type="STRING" id="692418.SAMN04488029_2130"/>
<feature type="transmembrane region" description="Helical" evidence="1">
    <location>
        <begin position="192"/>
        <end position="215"/>
    </location>
</feature>
<evidence type="ECO:0000313" key="3">
    <source>
        <dbReference type="EMBL" id="SMD34677.1"/>
    </source>
</evidence>
<reference evidence="3 4" key="1">
    <citation type="submission" date="2017-04" db="EMBL/GenBank/DDBJ databases">
        <authorList>
            <person name="Afonso C.L."/>
            <person name="Miller P.J."/>
            <person name="Scott M.A."/>
            <person name="Spackman E."/>
            <person name="Goraichik I."/>
            <person name="Dimitrov K.M."/>
            <person name="Suarez D.L."/>
            <person name="Swayne D.E."/>
        </authorList>
    </citation>
    <scope>NUCLEOTIDE SEQUENCE [LARGE SCALE GENOMIC DNA]</scope>
    <source>
        <strain evidence="3 4">DSM 26133</strain>
    </source>
</reference>
<feature type="transmembrane region" description="Helical" evidence="1">
    <location>
        <begin position="167"/>
        <end position="185"/>
    </location>
</feature>
<dbReference type="GO" id="GO:0080120">
    <property type="term" value="P:CAAX-box protein maturation"/>
    <property type="evidence" value="ECO:0007669"/>
    <property type="project" value="UniProtKB-ARBA"/>
</dbReference>
<protein>
    <recommendedName>
        <fullName evidence="2">CAAX prenyl protease 2/Lysostaphin resistance protein A-like domain-containing protein</fullName>
    </recommendedName>
</protein>
<organism evidence="3 4">
    <name type="scientific">Reichenbachiella faecimaris</name>
    <dbReference type="NCBI Taxonomy" id="692418"/>
    <lineage>
        <taxon>Bacteria</taxon>
        <taxon>Pseudomonadati</taxon>
        <taxon>Bacteroidota</taxon>
        <taxon>Cytophagia</taxon>
        <taxon>Cytophagales</taxon>
        <taxon>Reichenbachiellaceae</taxon>
        <taxon>Reichenbachiella</taxon>
    </lineage>
</organism>
<feature type="transmembrane region" description="Helical" evidence="1">
    <location>
        <begin position="144"/>
        <end position="161"/>
    </location>
</feature>
<keyword evidence="4" id="KW-1185">Reference proteome</keyword>
<feature type="transmembrane region" description="Helical" evidence="1">
    <location>
        <begin position="111"/>
        <end position="132"/>
    </location>
</feature>
<dbReference type="Proteomes" id="UP000192472">
    <property type="component" value="Unassembled WGS sequence"/>
</dbReference>
<dbReference type="AlphaFoldDB" id="A0A1W2GDD9"/>
<dbReference type="RefSeq" id="WP_084372800.1">
    <property type="nucleotide sequence ID" value="NZ_FWYF01000002.1"/>
</dbReference>
<dbReference type="InterPro" id="IPR003675">
    <property type="entry name" value="Rce1/LyrA-like_dom"/>
</dbReference>
<dbReference type="GO" id="GO:0004175">
    <property type="term" value="F:endopeptidase activity"/>
    <property type="evidence" value="ECO:0007669"/>
    <property type="project" value="UniProtKB-ARBA"/>
</dbReference>
<feature type="domain" description="CAAX prenyl protease 2/Lysostaphin resistance protein A-like" evidence="2">
    <location>
        <begin position="112"/>
        <end position="205"/>
    </location>
</feature>
<keyword evidence="1" id="KW-1133">Transmembrane helix</keyword>
<feature type="transmembrane region" description="Helical" evidence="1">
    <location>
        <begin position="78"/>
        <end position="99"/>
    </location>
</feature>
<proteinExistence type="predicted"/>
<feature type="transmembrane region" description="Helical" evidence="1">
    <location>
        <begin position="34"/>
        <end position="57"/>
    </location>
</feature>
<keyword evidence="1" id="KW-0472">Membrane</keyword>
<dbReference type="PANTHER" id="PTHR39430:SF1">
    <property type="entry name" value="PROTEASE"/>
    <property type="match status" value="1"/>
</dbReference>
<accession>A0A1W2GDD9</accession>
<dbReference type="Pfam" id="PF02517">
    <property type="entry name" value="Rce1-like"/>
    <property type="match status" value="1"/>
</dbReference>
<dbReference type="PANTHER" id="PTHR39430">
    <property type="entry name" value="MEMBRANE-ASSOCIATED PROTEASE-RELATED"/>
    <property type="match status" value="1"/>
</dbReference>
<dbReference type="EMBL" id="FWYF01000002">
    <property type="protein sequence ID" value="SMD34677.1"/>
    <property type="molecule type" value="Genomic_DNA"/>
</dbReference>
<evidence type="ECO:0000313" key="4">
    <source>
        <dbReference type="Proteomes" id="UP000192472"/>
    </source>
</evidence>
<keyword evidence="1" id="KW-0812">Transmembrane</keyword>
<evidence type="ECO:0000256" key="1">
    <source>
        <dbReference type="SAM" id="Phobius"/>
    </source>
</evidence>